<reference evidence="3" key="1">
    <citation type="submission" date="2020-03" db="EMBL/GenBank/DDBJ databases">
        <title>A transcriptome and proteome of the tick Rhipicephalus microplus shaped by the genetic composition of its hosts and developmental stage.</title>
        <authorList>
            <person name="Garcia G.R."/>
            <person name="Ribeiro J.M.C."/>
            <person name="Maruyama S.R."/>
            <person name="Gardinasse L.G."/>
            <person name="Nelson K."/>
            <person name="Ferreira B.R."/>
            <person name="Andrade T.G."/>
            <person name="Santos I.K.F.M."/>
        </authorList>
    </citation>
    <scope>NUCLEOTIDE SEQUENCE</scope>
    <source>
        <strain evidence="3">NSGR</strain>
        <tissue evidence="3">Salivary glands</tissue>
    </source>
</reference>
<dbReference type="AlphaFoldDB" id="A0A6G5A2K3"/>
<feature type="chain" id="PRO_5026038648" evidence="2">
    <location>
        <begin position="23"/>
        <end position="108"/>
    </location>
</feature>
<feature type="signal peptide" evidence="2">
    <location>
        <begin position="1"/>
        <end position="22"/>
    </location>
</feature>
<protein>
    <submittedName>
        <fullName evidence="3">Putative secreted protein</fullName>
    </submittedName>
</protein>
<keyword evidence="2" id="KW-0732">Signal</keyword>
<proteinExistence type="predicted"/>
<dbReference type="EMBL" id="GIKN01002180">
    <property type="protein sequence ID" value="NIE44453.1"/>
    <property type="molecule type" value="Transcribed_RNA"/>
</dbReference>
<accession>A0A6G5A2K3</accession>
<evidence type="ECO:0000256" key="1">
    <source>
        <dbReference type="SAM" id="MobiDB-lite"/>
    </source>
</evidence>
<organism evidence="3">
    <name type="scientific">Rhipicephalus microplus</name>
    <name type="common">Cattle tick</name>
    <name type="synonym">Boophilus microplus</name>
    <dbReference type="NCBI Taxonomy" id="6941"/>
    <lineage>
        <taxon>Eukaryota</taxon>
        <taxon>Metazoa</taxon>
        <taxon>Ecdysozoa</taxon>
        <taxon>Arthropoda</taxon>
        <taxon>Chelicerata</taxon>
        <taxon>Arachnida</taxon>
        <taxon>Acari</taxon>
        <taxon>Parasitiformes</taxon>
        <taxon>Ixodida</taxon>
        <taxon>Ixodoidea</taxon>
        <taxon>Ixodidae</taxon>
        <taxon>Rhipicephalinae</taxon>
        <taxon>Rhipicephalus</taxon>
        <taxon>Boophilus</taxon>
    </lineage>
</organism>
<name>A0A6G5A2K3_RHIMP</name>
<evidence type="ECO:0000256" key="2">
    <source>
        <dbReference type="SAM" id="SignalP"/>
    </source>
</evidence>
<evidence type="ECO:0000313" key="3">
    <source>
        <dbReference type="EMBL" id="NIE44453.1"/>
    </source>
</evidence>
<feature type="region of interest" description="Disordered" evidence="1">
    <location>
        <begin position="71"/>
        <end position="97"/>
    </location>
</feature>
<sequence length="108" mass="11568">MVLKTSIAAVAMSTLLCLLCQAVRTRPDVSRRPATINASTAVPLQATVFGESASAEATRSAVLKVMLQKMKTSKPSFPPHSHDEPGNSVPRRQNQNHVQVLKDATFAG</sequence>